<dbReference type="Proteomes" id="UP001391051">
    <property type="component" value="Unassembled WGS sequence"/>
</dbReference>
<sequence>MASFIHFNPEARDYTYSAPNGAEGGTAESTVLAFHRALPSYNETTLHTLPPLAASLELSHVLVKDESDRFGLPAFKILGASWAVYRAVLTALDQVGPDEWDGMTAAAATTRMSVDDLGSAARDRGLRIVTSTEGNCGRAVARMAKYLGLPVRVFVPEYMSEATRQKIRGEGAEVLVVRGSYEDTIPVIREEAEEREGSVLVLDVGLEGYEEVPKYFVEGYSSMLAESEKQVPQLTGGKPATHAIVPCGAGSVAQAVVQHYKGAERQRQHGRAMVMAVEATTAASLKASLEAGEPTDVPTADTIMNGMNCGTLSTLAWPILSQGADASVVVTDLESHSAVEEMKSSGIRAGPCGAATLAALRRVCADTRARSELALGPESIVVLHCTEGARDYPIPT</sequence>
<dbReference type="SUPFAM" id="SSF53686">
    <property type="entry name" value="Tryptophan synthase beta subunit-like PLP-dependent enzymes"/>
    <property type="match status" value="1"/>
</dbReference>
<evidence type="ECO:0000313" key="2">
    <source>
        <dbReference type="EMBL" id="KAK7966668.1"/>
    </source>
</evidence>
<dbReference type="EMBL" id="JAQQWE010000001">
    <property type="protein sequence ID" value="KAK7966668.1"/>
    <property type="molecule type" value="Genomic_DNA"/>
</dbReference>
<gene>
    <name evidence="2" type="ORF">PG986_000945</name>
</gene>
<dbReference type="InterPro" id="IPR001926">
    <property type="entry name" value="TrpB-like_PALP"/>
</dbReference>
<dbReference type="RefSeq" id="XP_066706060.1">
    <property type="nucleotide sequence ID" value="XM_066837167.1"/>
</dbReference>
<organism evidence="2 3">
    <name type="scientific">Apiospora aurea</name>
    <dbReference type="NCBI Taxonomy" id="335848"/>
    <lineage>
        <taxon>Eukaryota</taxon>
        <taxon>Fungi</taxon>
        <taxon>Dikarya</taxon>
        <taxon>Ascomycota</taxon>
        <taxon>Pezizomycotina</taxon>
        <taxon>Sordariomycetes</taxon>
        <taxon>Xylariomycetidae</taxon>
        <taxon>Amphisphaeriales</taxon>
        <taxon>Apiosporaceae</taxon>
        <taxon>Apiospora</taxon>
    </lineage>
</organism>
<feature type="domain" description="Tryptophan synthase beta chain-like PALP" evidence="1">
    <location>
        <begin position="40"/>
        <end position="385"/>
    </location>
</feature>
<dbReference type="PANTHER" id="PTHR42937">
    <property type="match status" value="1"/>
</dbReference>
<dbReference type="PANTHER" id="PTHR42937:SF1">
    <property type="entry name" value="DIAMINOPROPIONATE AMMONIA-LYASE"/>
    <property type="match status" value="1"/>
</dbReference>
<dbReference type="GeneID" id="92070229"/>
<dbReference type="Gene3D" id="3.40.50.1100">
    <property type="match status" value="2"/>
</dbReference>
<keyword evidence="3" id="KW-1185">Reference proteome</keyword>
<name>A0ABR1QVJ5_9PEZI</name>
<evidence type="ECO:0000259" key="1">
    <source>
        <dbReference type="Pfam" id="PF00291"/>
    </source>
</evidence>
<dbReference type="Pfam" id="PF00291">
    <property type="entry name" value="PALP"/>
    <property type="match status" value="1"/>
</dbReference>
<protein>
    <recommendedName>
        <fullName evidence="1">Tryptophan synthase beta chain-like PALP domain-containing protein</fullName>
    </recommendedName>
</protein>
<reference evidence="2 3" key="1">
    <citation type="submission" date="2023-01" db="EMBL/GenBank/DDBJ databases">
        <title>Analysis of 21 Apiospora genomes using comparative genomics revels a genus with tremendous synthesis potential of carbohydrate active enzymes and secondary metabolites.</title>
        <authorList>
            <person name="Sorensen T."/>
        </authorList>
    </citation>
    <scope>NUCLEOTIDE SEQUENCE [LARGE SCALE GENOMIC DNA]</scope>
    <source>
        <strain evidence="2 3">CBS 24483</strain>
    </source>
</reference>
<proteinExistence type="predicted"/>
<evidence type="ECO:0000313" key="3">
    <source>
        <dbReference type="Proteomes" id="UP001391051"/>
    </source>
</evidence>
<dbReference type="InterPro" id="IPR036052">
    <property type="entry name" value="TrpB-like_PALP_sf"/>
</dbReference>
<comment type="caution">
    <text evidence="2">The sequence shown here is derived from an EMBL/GenBank/DDBJ whole genome shotgun (WGS) entry which is preliminary data.</text>
</comment>
<accession>A0ABR1QVJ5</accession>